<dbReference type="AlphaFoldDB" id="A0A9W4WKN0"/>
<gene>
    <name evidence="1" type="ORF">FWILDA_LOCUS3739</name>
</gene>
<keyword evidence="2" id="KW-1185">Reference proteome</keyword>
<reference evidence="1" key="1">
    <citation type="submission" date="2022-08" db="EMBL/GenBank/DDBJ databases">
        <authorList>
            <person name="Kallberg Y."/>
            <person name="Tangrot J."/>
            <person name="Rosling A."/>
        </authorList>
    </citation>
    <scope>NUCLEOTIDE SEQUENCE</scope>
    <source>
        <strain evidence="1">Wild A</strain>
    </source>
</reference>
<dbReference type="Proteomes" id="UP001153678">
    <property type="component" value="Unassembled WGS sequence"/>
</dbReference>
<organism evidence="1 2">
    <name type="scientific">Funneliformis geosporum</name>
    <dbReference type="NCBI Taxonomy" id="1117311"/>
    <lineage>
        <taxon>Eukaryota</taxon>
        <taxon>Fungi</taxon>
        <taxon>Fungi incertae sedis</taxon>
        <taxon>Mucoromycota</taxon>
        <taxon>Glomeromycotina</taxon>
        <taxon>Glomeromycetes</taxon>
        <taxon>Glomerales</taxon>
        <taxon>Glomeraceae</taxon>
        <taxon>Funneliformis</taxon>
    </lineage>
</organism>
<proteinExistence type="predicted"/>
<sequence length="440" mass="51108">MIPDVLRIIIKNVTQKKSLYTFLFVSRLWFEITIPLLWNNPWNYLPKYRNNISKTILSCCDTIPKRTLYRRGIITSTQLNSPPLYNYVSYINNLSKEIIGSLVQGILDEYYELNGYDVSHDDLLQEIFWDLFMTKCFKLKSLILPNYSICHFKDSSICLQSLVKLTCSTFIPDNYFLDLSEICHHLREITIYCHQDSKGLAKFIESQDRLKTIELISTKNDDLLCPLIGEALSTRSHTTTCVKIQNDLCISPEFLNSLNNCKEFIIDMQSESDFDLGQLELIHFPLLETLQSHIYQRSESLALNSLSNFISSSNAKLLKGIDIHFISNDLLTESIKNYLGVITRSCSLLEYVVVWVRSDVLSDLESFLKRCDQLKEIEFVAVELNGALDAKNIFDILMNNNLPNLSKIVFKERWNFNKGELNEFLENWSKNKKYTLHFVN</sequence>
<dbReference type="OrthoDB" id="2332308at2759"/>
<comment type="caution">
    <text evidence="1">The sequence shown here is derived from an EMBL/GenBank/DDBJ whole genome shotgun (WGS) entry which is preliminary data.</text>
</comment>
<name>A0A9W4WKN0_9GLOM</name>
<dbReference type="EMBL" id="CAMKVN010000517">
    <property type="protein sequence ID" value="CAI2168750.1"/>
    <property type="molecule type" value="Genomic_DNA"/>
</dbReference>
<evidence type="ECO:0000313" key="2">
    <source>
        <dbReference type="Proteomes" id="UP001153678"/>
    </source>
</evidence>
<accession>A0A9W4WKN0</accession>
<protein>
    <submittedName>
        <fullName evidence="1">4397_t:CDS:1</fullName>
    </submittedName>
</protein>
<evidence type="ECO:0000313" key="1">
    <source>
        <dbReference type="EMBL" id="CAI2168750.1"/>
    </source>
</evidence>